<dbReference type="PANTHER" id="PTHR45648:SF85">
    <property type="entry name" value="A, PUTATIVE (AFU_ORTHOLOGUE AFUA_2G10760)-RELATED"/>
    <property type="match status" value="1"/>
</dbReference>
<dbReference type="InterPro" id="IPR001087">
    <property type="entry name" value="GDSL"/>
</dbReference>
<keyword evidence="1" id="KW-0378">Hydrolase</keyword>
<dbReference type="SUPFAM" id="SSF52266">
    <property type="entry name" value="SGNH hydrolase"/>
    <property type="match status" value="1"/>
</dbReference>
<dbReference type="InterPro" id="IPR036514">
    <property type="entry name" value="SGNH_hydro_sf"/>
</dbReference>
<evidence type="ECO:0000313" key="4">
    <source>
        <dbReference type="Proteomes" id="UP000800200"/>
    </source>
</evidence>
<gene>
    <name evidence="3" type="ORF">K469DRAFT_669848</name>
</gene>
<feature type="chain" id="PRO_5025583581" evidence="2">
    <location>
        <begin position="22"/>
        <end position="377"/>
    </location>
</feature>
<dbReference type="OrthoDB" id="1600564at2759"/>
<proteinExistence type="predicted"/>
<organism evidence="3 4">
    <name type="scientific">Zopfia rhizophila CBS 207.26</name>
    <dbReference type="NCBI Taxonomy" id="1314779"/>
    <lineage>
        <taxon>Eukaryota</taxon>
        <taxon>Fungi</taxon>
        <taxon>Dikarya</taxon>
        <taxon>Ascomycota</taxon>
        <taxon>Pezizomycotina</taxon>
        <taxon>Dothideomycetes</taxon>
        <taxon>Dothideomycetes incertae sedis</taxon>
        <taxon>Zopfiaceae</taxon>
        <taxon>Zopfia</taxon>
    </lineage>
</organism>
<dbReference type="InterPro" id="IPR051058">
    <property type="entry name" value="GDSL_Est/Lipase"/>
</dbReference>
<evidence type="ECO:0000256" key="1">
    <source>
        <dbReference type="ARBA" id="ARBA00022801"/>
    </source>
</evidence>
<keyword evidence="4" id="KW-1185">Reference proteome</keyword>
<sequence length="377" mass="41971">MVDPSKSLLLCLFILLSRSAAQTSDNWPGLDGIENMFVFGDSYTATLFNISGPQPSPQNPFGNPPFPGSTSSNGRNWIDFLTYTHNASQFLTYNFAFPGAVVDNAVVPNRVVRSMKQQVQQQFLRAYTGQNKTWDSSNTLFASFFGINDVNLSYKNRSSTINPAIVSAYTGLVEQLYQAGARNFLFLNVPTIHRSPATVNQGFGSPTVNANVSRQFVDLQRNALNDFNTRLRNMASALKQQHDDATVFVFDNFELYDNILDRPDSLEQTAGVTNTTGFCSAYFRRTFDEDAFNSTCGIPQKEFFWLDPLHPTPPVHDAMAAEIAAQLTLNEVVNANGNTSASDAESFSVRSAERPLKHWMLWGVGYGLVFWWNLGLL</sequence>
<dbReference type="Gene3D" id="3.40.50.1110">
    <property type="entry name" value="SGNH hydrolase"/>
    <property type="match status" value="1"/>
</dbReference>
<dbReference type="Proteomes" id="UP000800200">
    <property type="component" value="Unassembled WGS sequence"/>
</dbReference>
<dbReference type="AlphaFoldDB" id="A0A6A6DW91"/>
<reference evidence="3" key="1">
    <citation type="journal article" date="2020" name="Stud. Mycol.">
        <title>101 Dothideomycetes genomes: a test case for predicting lifestyles and emergence of pathogens.</title>
        <authorList>
            <person name="Haridas S."/>
            <person name="Albert R."/>
            <person name="Binder M."/>
            <person name="Bloem J."/>
            <person name="Labutti K."/>
            <person name="Salamov A."/>
            <person name="Andreopoulos B."/>
            <person name="Baker S."/>
            <person name="Barry K."/>
            <person name="Bills G."/>
            <person name="Bluhm B."/>
            <person name="Cannon C."/>
            <person name="Castanera R."/>
            <person name="Culley D."/>
            <person name="Daum C."/>
            <person name="Ezra D."/>
            <person name="Gonzalez J."/>
            <person name="Henrissat B."/>
            <person name="Kuo A."/>
            <person name="Liang C."/>
            <person name="Lipzen A."/>
            <person name="Lutzoni F."/>
            <person name="Magnuson J."/>
            <person name="Mondo S."/>
            <person name="Nolan M."/>
            <person name="Ohm R."/>
            <person name="Pangilinan J."/>
            <person name="Park H.-J."/>
            <person name="Ramirez L."/>
            <person name="Alfaro M."/>
            <person name="Sun H."/>
            <person name="Tritt A."/>
            <person name="Yoshinaga Y."/>
            <person name="Zwiers L.-H."/>
            <person name="Turgeon B."/>
            <person name="Goodwin S."/>
            <person name="Spatafora J."/>
            <person name="Crous P."/>
            <person name="Grigoriev I."/>
        </authorList>
    </citation>
    <scope>NUCLEOTIDE SEQUENCE</scope>
    <source>
        <strain evidence="3">CBS 207.26</strain>
    </source>
</reference>
<dbReference type="CDD" id="cd01846">
    <property type="entry name" value="fatty_acyltransferase_like"/>
    <property type="match status" value="1"/>
</dbReference>
<protein>
    <submittedName>
        <fullName evidence="3">Carbohydrate esterase family 16 protein</fullName>
    </submittedName>
</protein>
<dbReference type="GO" id="GO:0016788">
    <property type="term" value="F:hydrolase activity, acting on ester bonds"/>
    <property type="evidence" value="ECO:0007669"/>
    <property type="project" value="InterPro"/>
</dbReference>
<evidence type="ECO:0000256" key="2">
    <source>
        <dbReference type="SAM" id="SignalP"/>
    </source>
</evidence>
<keyword evidence="2" id="KW-0732">Signal</keyword>
<feature type="signal peptide" evidence="2">
    <location>
        <begin position="1"/>
        <end position="21"/>
    </location>
</feature>
<accession>A0A6A6DW91</accession>
<dbReference type="Pfam" id="PF00657">
    <property type="entry name" value="Lipase_GDSL"/>
    <property type="match status" value="1"/>
</dbReference>
<dbReference type="EMBL" id="ML994648">
    <property type="protein sequence ID" value="KAF2182448.1"/>
    <property type="molecule type" value="Genomic_DNA"/>
</dbReference>
<evidence type="ECO:0000313" key="3">
    <source>
        <dbReference type="EMBL" id="KAF2182448.1"/>
    </source>
</evidence>
<dbReference type="PANTHER" id="PTHR45648">
    <property type="entry name" value="GDSL LIPASE/ACYLHYDROLASE FAMILY PROTEIN (AFU_ORTHOLOGUE AFUA_4G14700)"/>
    <property type="match status" value="1"/>
</dbReference>
<name>A0A6A6DW91_9PEZI</name>